<dbReference type="Gene3D" id="1.10.530.10">
    <property type="match status" value="1"/>
</dbReference>
<dbReference type="InterPro" id="IPR053195">
    <property type="entry name" value="Bax-like"/>
</dbReference>
<dbReference type="SMART" id="SM00047">
    <property type="entry name" value="LYZ2"/>
    <property type="match status" value="1"/>
</dbReference>
<dbReference type="PROSITE" id="PS51257">
    <property type="entry name" value="PROKAR_LIPOPROTEIN"/>
    <property type="match status" value="1"/>
</dbReference>
<organism evidence="2 3">
    <name type="scientific">Congregibacter variabilis</name>
    <dbReference type="NCBI Taxonomy" id="3081200"/>
    <lineage>
        <taxon>Bacteria</taxon>
        <taxon>Pseudomonadati</taxon>
        <taxon>Pseudomonadota</taxon>
        <taxon>Gammaproteobacteria</taxon>
        <taxon>Cellvibrionales</taxon>
        <taxon>Halieaceae</taxon>
        <taxon>Congregibacter</taxon>
    </lineage>
</organism>
<dbReference type="Proteomes" id="UP001626537">
    <property type="component" value="Chromosome"/>
</dbReference>
<keyword evidence="3" id="KW-1185">Reference proteome</keyword>
<dbReference type="EMBL" id="CP136864">
    <property type="protein sequence ID" value="WOJ94030.1"/>
    <property type="molecule type" value="Genomic_DNA"/>
</dbReference>
<accession>A0ABZ0I4G7</accession>
<evidence type="ECO:0000313" key="3">
    <source>
        <dbReference type="Proteomes" id="UP001626537"/>
    </source>
</evidence>
<dbReference type="Pfam" id="PF01832">
    <property type="entry name" value="Glucosaminidase"/>
    <property type="match status" value="1"/>
</dbReference>
<evidence type="ECO:0000313" key="2">
    <source>
        <dbReference type="EMBL" id="WOJ94030.1"/>
    </source>
</evidence>
<gene>
    <name evidence="2" type="ORF">R0135_02395</name>
</gene>
<proteinExistence type="predicted"/>
<feature type="domain" description="Mannosyl-glycoprotein endo-beta-N-acetylglucosamidase-like" evidence="1">
    <location>
        <begin position="106"/>
        <end position="240"/>
    </location>
</feature>
<reference evidence="2 3" key="1">
    <citation type="submission" date="2023-10" db="EMBL/GenBank/DDBJ databases">
        <title>Two novel species belonging to the OM43/NOR5 clade.</title>
        <authorList>
            <person name="Park M."/>
        </authorList>
    </citation>
    <scope>NUCLEOTIDE SEQUENCE [LARGE SCALE GENOMIC DNA]</scope>
    <source>
        <strain evidence="2 3">IMCC43200</strain>
    </source>
</reference>
<sequence length="261" mass="29195">MAQLRCLNAMKMHCDIQKFLTIIALAVVLVGCGSRGGKLPDFAAIEDVSLMKQSFYSYLYPIVAEENARILEQRDTVGTIREVFDTGQEPGWLQRRALKALAKEYEVEWERDNVAGVTKALWRRVDVIPAELALVQAAKESGWGRSRFAVEVNNLFGHWCYEPGCGVVPNRRSAGAGHEVAAFDSVSESVRRYMNNLNTHDRYAPMRLLRQERRSQDQGVTGVALAPGLTAYSERGEPYVQEVISMIEQNKALLYDAAPQG</sequence>
<dbReference type="PANTHER" id="PTHR40572:SF1">
    <property type="entry name" value="PROTEIN BAX"/>
    <property type="match status" value="1"/>
</dbReference>
<protein>
    <submittedName>
        <fullName evidence="2">Glucosaminidase domain-containing protein</fullName>
    </submittedName>
</protein>
<name>A0ABZ0I4G7_9GAMM</name>
<dbReference type="InterPro" id="IPR002901">
    <property type="entry name" value="MGlyc_endo_b_GlcNAc-like_dom"/>
</dbReference>
<evidence type="ECO:0000259" key="1">
    <source>
        <dbReference type="SMART" id="SM00047"/>
    </source>
</evidence>
<dbReference type="PANTHER" id="PTHR40572">
    <property type="entry name" value="PROTEIN BAX"/>
    <property type="match status" value="1"/>
</dbReference>
<dbReference type="RefSeq" id="WP_407348669.1">
    <property type="nucleotide sequence ID" value="NZ_CP136864.1"/>
</dbReference>